<sequence length="92" mass="9528">MILTRYTVGVKQRGARAGMQGCRSAARRPLWRVGGPVLSTSSNSAASVGEAPALIAAGWDVRRGPVAVAPGQSRTRAVGCTTAAQPRRRAQG</sequence>
<proteinExistence type="predicted"/>
<dbReference type="Proteomes" id="UP001152622">
    <property type="component" value="Chromosome 4"/>
</dbReference>
<evidence type="ECO:0000313" key="3">
    <source>
        <dbReference type="Proteomes" id="UP001152622"/>
    </source>
</evidence>
<organism evidence="2 3">
    <name type="scientific">Synaphobranchus kaupii</name>
    <name type="common">Kaup's arrowtooth eel</name>
    <dbReference type="NCBI Taxonomy" id="118154"/>
    <lineage>
        <taxon>Eukaryota</taxon>
        <taxon>Metazoa</taxon>
        <taxon>Chordata</taxon>
        <taxon>Craniata</taxon>
        <taxon>Vertebrata</taxon>
        <taxon>Euteleostomi</taxon>
        <taxon>Actinopterygii</taxon>
        <taxon>Neopterygii</taxon>
        <taxon>Teleostei</taxon>
        <taxon>Anguilliformes</taxon>
        <taxon>Synaphobranchidae</taxon>
        <taxon>Synaphobranchus</taxon>
    </lineage>
</organism>
<reference evidence="2" key="1">
    <citation type="journal article" date="2023" name="Science">
        <title>Genome structures resolve the early diversification of teleost fishes.</title>
        <authorList>
            <person name="Parey E."/>
            <person name="Louis A."/>
            <person name="Montfort J."/>
            <person name="Bouchez O."/>
            <person name="Roques C."/>
            <person name="Iampietro C."/>
            <person name="Lluch J."/>
            <person name="Castinel A."/>
            <person name="Donnadieu C."/>
            <person name="Desvignes T."/>
            <person name="Floi Bucao C."/>
            <person name="Jouanno E."/>
            <person name="Wen M."/>
            <person name="Mejri S."/>
            <person name="Dirks R."/>
            <person name="Jansen H."/>
            <person name="Henkel C."/>
            <person name="Chen W.J."/>
            <person name="Zahm M."/>
            <person name="Cabau C."/>
            <person name="Klopp C."/>
            <person name="Thompson A.W."/>
            <person name="Robinson-Rechavi M."/>
            <person name="Braasch I."/>
            <person name="Lecointre G."/>
            <person name="Bobe J."/>
            <person name="Postlethwait J.H."/>
            <person name="Berthelot C."/>
            <person name="Roest Crollius H."/>
            <person name="Guiguen Y."/>
        </authorList>
    </citation>
    <scope>NUCLEOTIDE SEQUENCE</scope>
    <source>
        <strain evidence="2">WJC10195</strain>
    </source>
</reference>
<feature type="region of interest" description="Disordered" evidence="1">
    <location>
        <begin position="70"/>
        <end position="92"/>
    </location>
</feature>
<gene>
    <name evidence="2" type="ORF">SKAU_G00125410</name>
</gene>
<dbReference type="EMBL" id="JAINUF010000004">
    <property type="protein sequence ID" value="KAJ8363710.1"/>
    <property type="molecule type" value="Genomic_DNA"/>
</dbReference>
<name>A0A9Q1J2X8_SYNKA</name>
<evidence type="ECO:0000256" key="1">
    <source>
        <dbReference type="SAM" id="MobiDB-lite"/>
    </source>
</evidence>
<dbReference type="AlphaFoldDB" id="A0A9Q1J2X8"/>
<keyword evidence="3" id="KW-1185">Reference proteome</keyword>
<protein>
    <submittedName>
        <fullName evidence="2">Uncharacterized protein</fullName>
    </submittedName>
</protein>
<comment type="caution">
    <text evidence="2">The sequence shown here is derived from an EMBL/GenBank/DDBJ whole genome shotgun (WGS) entry which is preliminary data.</text>
</comment>
<accession>A0A9Q1J2X8</accession>
<evidence type="ECO:0000313" key="2">
    <source>
        <dbReference type="EMBL" id="KAJ8363710.1"/>
    </source>
</evidence>